<keyword evidence="2" id="KW-1185">Reference proteome</keyword>
<sequence length="64" mass="6932">MATTPFVRAGCDRYACYSDPRSTFPVSKGPVPADGLRRFPGVTVGLLPTRHAPCAMHHAQYLSV</sequence>
<comment type="caution">
    <text evidence="1">The sequence shown here is derived from an EMBL/GenBank/DDBJ whole genome shotgun (WGS) entry which is preliminary data.</text>
</comment>
<accession>A0A9W9US37</accession>
<protein>
    <submittedName>
        <fullName evidence="1">Uncharacterized protein</fullName>
    </submittedName>
</protein>
<dbReference type="GeneID" id="81444752"/>
<dbReference type="EMBL" id="JAPZBS010000010">
    <property type="protein sequence ID" value="KAJ5355448.1"/>
    <property type="molecule type" value="Genomic_DNA"/>
</dbReference>
<reference evidence="1" key="2">
    <citation type="journal article" date="2023" name="IMA Fungus">
        <title>Comparative genomic study of the Penicillium genus elucidates a diverse pangenome and 15 lateral gene transfer events.</title>
        <authorList>
            <person name="Petersen C."/>
            <person name="Sorensen T."/>
            <person name="Nielsen M.R."/>
            <person name="Sondergaard T.E."/>
            <person name="Sorensen J.L."/>
            <person name="Fitzpatrick D.A."/>
            <person name="Frisvad J.C."/>
            <person name="Nielsen K.L."/>
        </authorList>
    </citation>
    <scope>NUCLEOTIDE SEQUENCE</scope>
    <source>
        <strain evidence="1">IBT 29864</strain>
    </source>
</reference>
<proteinExistence type="predicted"/>
<gene>
    <name evidence="1" type="ORF">N7496_012660</name>
</gene>
<reference evidence="1" key="1">
    <citation type="submission" date="2022-11" db="EMBL/GenBank/DDBJ databases">
        <authorList>
            <person name="Petersen C."/>
        </authorList>
    </citation>
    <scope>NUCLEOTIDE SEQUENCE</scope>
    <source>
        <strain evidence="1">IBT 29864</strain>
    </source>
</reference>
<evidence type="ECO:0000313" key="2">
    <source>
        <dbReference type="Proteomes" id="UP001147782"/>
    </source>
</evidence>
<name>A0A9W9US37_9EURO</name>
<organism evidence="1 2">
    <name type="scientific">Penicillium cataractarum</name>
    <dbReference type="NCBI Taxonomy" id="2100454"/>
    <lineage>
        <taxon>Eukaryota</taxon>
        <taxon>Fungi</taxon>
        <taxon>Dikarya</taxon>
        <taxon>Ascomycota</taxon>
        <taxon>Pezizomycotina</taxon>
        <taxon>Eurotiomycetes</taxon>
        <taxon>Eurotiomycetidae</taxon>
        <taxon>Eurotiales</taxon>
        <taxon>Aspergillaceae</taxon>
        <taxon>Penicillium</taxon>
    </lineage>
</organism>
<dbReference type="AlphaFoldDB" id="A0A9W9US37"/>
<dbReference type="RefSeq" id="XP_056549471.1">
    <property type="nucleotide sequence ID" value="XM_056705573.1"/>
</dbReference>
<evidence type="ECO:0000313" key="1">
    <source>
        <dbReference type="EMBL" id="KAJ5355448.1"/>
    </source>
</evidence>
<dbReference type="Proteomes" id="UP001147782">
    <property type="component" value="Unassembled WGS sequence"/>
</dbReference>